<keyword evidence="1" id="KW-0560">Oxidoreductase</keyword>
<dbReference type="SUPFAM" id="SSF51735">
    <property type="entry name" value="NAD(P)-binding Rossmann-fold domains"/>
    <property type="match status" value="1"/>
</dbReference>
<evidence type="ECO:0000313" key="7">
    <source>
        <dbReference type="Proteomes" id="UP001170717"/>
    </source>
</evidence>
<dbReference type="AlphaFoldDB" id="A0AAW7Z356"/>
<dbReference type="RefSeq" id="WP_057789732.1">
    <property type="nucleotide sequence ID" value="NZ_CAXIBE010000004.1"/>
</dbReference>
<dbReference type="GO" id="GO:0051287">
    <property type="term" value="F:NAD binding"/>
    <property type="evidence" value="ECO:0007669"/>
    <property type="project" value="InterPro"/>
</dbReference>
<reference evidence="5" key="2">
    <citation type="submission" date="2023-07" db="EMBL/GenBank/DDBJ databases">
        <title>Genome content predicts the carbon catabolic preferences of heterotrophic bacteria.</title>
        <authorList>
            <person name="Gralka M."/>
        </authorList>
    </citation>
    <scope>NUCLEOTIDE SEQUENCE</scope>
    <source>
        <strain evidence="5">F2M12</strain>
    </source>
</reference>
<dbReference type="Proteomes" id="UP000056750">
    <property type="component" value="Chromosome"/>
</dbReference>
<evidence type="ECO:0000313" key="4">
    <source>
        <dbReference type="EMBL" id="AMJ75509.1"/>
    </source>
</evidence>
<dbReference type="Pfam" id="PF02826">
    <property type="entry name" value="2-Hacid_dh_C"/>
    <property type="match status" value="1"/>
</dbReference>
<dbReference type="GeneID" id="83259407"/>
<organism evidence="5 7">
    <name type="scientific">Alteromonas stellipolaris</name>
    <dbReference type="NCBI Taxonomy" id="233316"/>
    <lineage>
        <taxon>Bacteria</taxon>
        <taxon>Pseudomonadati</taxon>
        <taxon>Pseudomonadota</taxon>
        <taxon>Gammaproteobacteria</taxon>
        <taxon>Alteromonadales</taxon>
        <taxon>Alteromonadaceae</taxon>
        <taxon>Alteromonas/Salinimonas group</taxon>
        <taxon>Alteromonas</taxon>
    </lineage>
</organism>
<dbReference type="InterPro" id="IPR036291">
    <property type="entry name" value="NAD(P)-bd_dom_sf"/>
</dbReference>
<evidence type="ECO:0000259" key="3">
    <source>
        <dbReference type="Pfam" id="PF02826"/>
    </source>
</evidence>
<sequence>MSTQSPTLNVSILSEDANALAEEIANAWPTPNTLHICQAVTTSEQINPDEVEVLLAAPNLAAKVIDQCSGLKWCQSTWAGNAPLLNLDKSDYILTGVKGVFGKLMREYVFAYLLQYARNIPAFAHNQNHQPPIWEESPRAPLTGKTLGILGAGSIAQALIPVAKSFEMKVIGLTRSGQAIEGFDNVYAATDLLKFTQKVDHVVNLMPDTPATTGVLDQAFFEALKPHSVFINAGRGSAIVDDALLNALDSGQLRAAVLDVFTQEPLPEQHPFWSHPKVVITAHTAAVSSPEDVAGVFVTNATRYMANEPLLYQFDFNKGY</sequence>
<name>A0AAW7Z356_9ALTE</name>
<dbReference type="CDD" id="cd05300">
    <property type="entry name" value="2-Hacid_dh_1"/>
    <property type="match status" value="1"/>
</dbReference>
<dbReference type="Gene3D" id="3.40.50.720">
    <property type="entry name" value="NAD(P)-binding Rossmann-like Domain"/>
    <property type="match status" value="2"/>
</dbReference>
<accession>A0AAW7Z356</accession>
<reference evidence="4 6" key="1">
    <citation type="submission" date="2015-12" db="EMBL/GenBank/DDBJ databases">
        <title>Intraspecies pangenome expansion in the marine bacterium Alteromonas.</title>
        <authorList>
            <person name="Lopez-Perez M."/>
            <person name="Rodriguez-Valera F."/>
        </authorList>
    </citation>
    <scope>NUCLEOTIDE SEQUENCE [LARGE SCALE GENOMIC DNA]</scope>
    <source>
        <strain evidence="4 6">LMG 21861</strain>
    </source>
</reference>
<keyword evidence="2" id="KW-0520">NAD</keyword>
<gene>
    <name evidence="4" type="ORF">AVL57_17005</name>
    <name evidence="5" type="ORF">Q4527_15880</name>
</gene>
<feature type="domain" description="D-isomer specific 2-hydroxyacid dehydrogenase NAD-binding" evidence="3">
    <location>
        <begin position="110"/>
        <end position="285"/>
    </location>
</feature>
<dbReference type="EMBL" id="JAUOQI010000013">
    <property type="protein sequence ID" value="MDO6578886.1"/>
    <property type="molecule type" value="Genomic_DNA"/>
</dbReference>
<evidence type="ECO:0000313" key="5">
    <source>
        <dbReference type="EMBL" id="MDO6578886.1"/>
    </source>
</evidence>
<dbReference type="PANTHER" id="PTHR43333:SF1">
    <property type="entry name" value="D-ISOMER SPECIFIC 2-HYDROXYACID DEHYDROGENASE NAD-BINDING DOMAIN-CONTAINING PROTEIN"/>
    <property type="match status" value="1"/>
</dbReference>
<dbReference type="Proteomes" id="UP001170717">
    <property type="component" value="Unassembled WGS sequence"/>
</dbReference>
<proteinExistence type="predicted"/>
<dbReference type="KEGG" id="asq:AVL57_17005"/>
<keyword evidence="6" id="KW-1185">Reference proteome</keyword>
<dbReference type="InterPro" id="IPR006140">
    <property type="entry name" value="D-isomer_DH_NAD-bd"/>
</dbReference>
<dbReference type="EMBL" id="CP013926">
    <property type="protein sequence ID" value="AMJ75509.1"/>
    <property type="molecule type" value="Genomic_DNA"/>
</dbReference>
<protein>
    <submittedName>
        <fullName evidence="4 5">Hydroxyacid dehydrogenase</fullName>
    </submittedName>
</protein>
<evidence type="ECO:0000256" key="1">
    <source>
        <dbReference type="ARBA" id="ARBA00023002"/>
    </source>
</evidence>
<evidence type="ECO:0000256" key="2">
    <source>
        <dbReference type="ARBA" id="ARBA00023027"/>
    </source>
</evidence>
<dbReference type="GO" id="GO:0016491">
    <property type="term" value="F:oxidoreductase activity"/>
    <property type="evidence" value="ECO:0007669"/>
    <property type="project" value="UniProtKB-KW"/>
</dbReference>
<evidence type="ECO:0000313" key="6">
    <source>
        <dbReference type="Proteomes" id="UP000056750"/>
    </source>
</evidence>
<dbReference type="PANTHER" id="PTHR43333">
    <property type="entry name" value="2-HACID_DH_C DOMAIN-CONTAINING PROTEIN"/>
    <property type="match status" value="1"/>
</dbReference>